<dbReference type="GO" id="GO:0042602">
    <property type="term" value="F:riboflavin reductase (NADPH) activity"/>
    <property type="evidence" value="ECO:0007669"/>
    <property type="project" value="TreeGrafter"/>
</dbReference>
<dbReference type="GO" id="GO:0006208">
    <property type="term" value="P:pyrimidine nucleobase catabolic process"/>
    <property type="evidence" value="ECO:0007669"/>
    <property type="project" value="TreeGrafter"/>
</dbReference>
<keyword evidence="5" id="KW-1185">Reference proteome</keyword>
<evidence type="ECO:0000256" key="2">
    <source>
        <dbReference type="ARBA" id="ARBA00023002"/>
    </source>
</evidence>
<gene>
    <name evidence="4" type="primary">hpaC</name>
    <name evidence="4" type="ORF">GOACH_29_00280</name>
</gene>
<dbReference type="Pfam" id="PF01613">
    <property type="entry name" value="Flavin_Reduct"/>
    <property type="match status" value="1"/>
</dbReference>
<dbReference type="eggNOG" id="COG1853">
    <property type="taxonomic scope" value="Bacteria"/>
</dbReference>
<dbReference type="InterPro" id="IPR050268">
    <property type="entry name" value="NADH-dep_flavin_reductase"/>
</dbReference>
<dbReference type="Gene3D" id="2.30.110.10">
    <property type="entry name" value="Electron Transport, Fmn-binding Protein, Chain A"/>
    <property type="match status" value="1"/>
</dbReference>
<keyword evidence="2" id="KW-0560">Oxidoreductase</keyword>
<proteinExistence type="inferred from homology"/>
<name>L7KPE7_9ACTN</name>
<evidence type="ECO:0000313" key="5">
    <source>
        <dbReference type="Proteomes" id="UP000010988"/>
    </source>
</evidence>
<reference evidence="4 5" key="1">
    <citation type="submission" date="2012-12" db="EMBL/GenBank/DDBJ databases">
        <title>Whole genome shotgun sequence of Gordonia aichiensis NBRC 108223.</title>
        <authorList>
            <person name="Isaki-Nakamura S."/>
            <person name="Hosoyama A."/>
            <person name="Tsuchikane K."/>
            <person name="Ando Y."/>
            <person name="Baba S."/>
            <person name="Ohji S."/>
            <person name="Hamada M."/>
            <person name="Tamura T."/>
            <person name="Yamazoe A."/>
            <person name="Yamazaki S."/>
            <person name="Fujita N."/>
        </authorList>
    </citation>
    <scope>NUCLEOTIDE SEQUENCE [LARGE SCALE GENOMIC DNA]</scope>
    <source>
        <strain evidence="4 5">NBRC 108223</strain>
    </source>
</reference>
<dbReference type="AlphaFoldDB" id="L7KPE7"/>
<comment type="similarity">
    <text evidence="1">Belongs to the non-flavoprotein flavin reductase family.</text>
</comment>
<dbReference type="SUPFAM" id="SSF50475">
    <property type="entry name" value="FMN-binding split barrel"/>
    <property type="match status" value="1"/>
</dbReference>
<evidence type="ECO:0000313" key="4">
    <source>
        <dbReference type="EMBL" id="GAC50740.1"/>
    </source>
</evidence>
<dbReference type="InterPro" id="IPR002563">
    <property type="entry name" value="Flavin_Rdtase-like_dom"/>
</dbReference>
<dbReference type="SMART" id="SM00903">
    <property type="entry name" value="Flavin_Reduct"/>
    <property type="match status" value="1"/>
</dbReference>
<dbReference type="PANTHER" id="PTHR30466">
    <property type="entry name" value="FLAVIN REDUCTASE"/>
    <property type="match status" value="1"/>
</dbReference>
<accession>L7KPE7</accession>
<sequence>MSDMTANLTPTQREFRAAMANLSAGVTIVTTDGRHGRAGTTVTAVCSVTDTPPMMVVCINKSATSHDAFVANDTIGINVLGHEQQSVALVFANATDIPRERRFDDPRWDLHTFGVPVLSGAAASLVGRISSVSLQGSHSVLFVEIDEVATSADSGGLVYYQRAFHGVGPVPA</sequence>
<protein>
    <submittedName>
        <fullName evidence="4">4-hydroxyphenylacetate 3-hydroxylase reductase component</fullName>
    </submittedName>
</protein>
<organism evidence="4 5">
    <name type="scientific">Gordonia aichiensis NBRC 108223</name>
    <dbReference type="NCBI Taxonomy" id="1220583"/>
    <lineage>
        <taxon>Bacteria</taxon>
        <taxon>Bacillati</taxon>
        <taxon>Actinomycetota</taxon>
        <taxon>Actinomycetes</taxon>
        <taxon>Mycobacteriales</taxon>
        <taxon>Gordoniaceae</taxon>
        <taxon>Gordonia</taxon>
    </lineage>
</organism>
<dbReference type="GO" id="GO:0010181">
    <property type="term" value="F:FMN binding"/>
    <property type="evidence" value="ECO:0007669"/>
    <property type="project" value="InterPro"/>
</dbReference>
<dbReference type="STRING" id="1220583.GOACH_29_00280"/>
<dbReference type="InterPro" id="IPR012349">
    <property type="entry name" value="Split_barrel_FMN-bd"/>
</dbReference>
<dbReference type="Proteomes" id="UP000010988">
    <property type="component" value="Unassembled WGS sequence"/>
</dbReference>
<evidence type="ECO:0000259" key="3">
    <source>
        <dbReference type="SMART" id="SM00903"/>
    </source>
</evidence>
<dbReference type="PANTHER" id="PTHR30466:SF1">
    <property type="entry name" value="FMN REDUCTASE (NADH) RUTF"/>
    <property type="match status" value="1"/>
</dbReference>
<dbReference type="EMBL" id="BANR01000029">
    <property type="protein sequence ID" value="GAC50740.1"/>
    <property type="molecule type" value="Genomic_DNA"/>
</dbReference>
<comment type="caution">
    <text evidence="4">The sequence shown here is derived from an EMBL/GenBank/DDBJ whole genome shotgun (WGS) entry which is preliminary data.</text>
</comment>
<evidence type="ECO:0000256" key="1">
    <source>
        <dbReference type="ARBA" id="ARBA00008898"/>
    </source>
</evidence>
<feature type="domain" description="Flavin reductase like" evidence="3">
    <location>
        <begin position="19"/>
        <end position="166"/>
    </location>
</feature>